<keyword evidence="3" id="KW-1185">Reference proteome</keyword>
<evidence type="ECO:0000256" key="1">
    <source>
        <dbReference type="SAM" id="MobiDB-lite"/>
    </source>
</evidence>
<accession>A0A225MFW4</accession>
<organism evidence="2 3">
    <name type="scientific">Candidimonas nitroreducens</name>
    <dbReference type="NCBI Taxonomy" id="683354"/>
    <lineage>
        <taxon>Bacteria</taxon>
        <taxon>Pseudomonadati</taxon>
        <taxon>Pseudomonadota</taxon>
        <taxon>Betaproteobacteria</taxon>
        <taxon>Burkholderiales</taxon>
        <taxon>Alcaligenaceae</taxon>
        <taxon>Candidimonas</taxon>
    </lineage>
</organism>
<dbReference type="SUPFAM" id="SSF46767">
    <property type="entry name" value="Methylated DNA-protein cysteine methyltransferase, C-terminal domain"/>
    <property type="match status" value="1"/>
</dbReference>
<protein>
    <submittedName>
        <fullName evidence="2">Uncharacterized protein</fullName>
    </submittedName>
</protein>
<gene>
    <name evidence="2" type="ORF">CEY11_10745</name>
</gene>
<evidence type="ECO:0000313" key="2">
    <source>
        <dbReference type="EMBL" id="OWT60144.1"/>
    </source>
</evidence>
<dbReference type="EMBL" id="NJIH01000006">
    <property type="protein sequence ID" value="OWT60144.1"/>
    <property type="molecule type" value="Genomic_DNA"/>
</dbReference>
<sequence>MHAARAANGGDPLPTVAPCRRVADKSGAPTGYAGGSG</sequence>
<reference evidence="3" key="1">
    <citation type="submission" date="2017-06" db="EMBL/GenBank/DDBJ databases">
        <title>Herbaspirillum phytohormonus sp. nov., isolated from the root nodule of Robinia pseudoacacia in lead-zinc mine.</title>
        <authorList>
            <person name="Fan M."/>
            <person name="Lin Y."/>
        </authorList>
    </citation>
    <scope>NUCLEOTIDE SEQUENCE [LARGE SCALE GENOMIC DNA]</scope>
    <source>
        <strain evidence="3">SC-089</strain>
    </source>
</reference>
<proteinExistence type="predicted"/>
<dbReference type="AlphaFoldDB" id="A0A225MFW4"/>
<name>A0A225MFW4_9BURK</name>
<evidence type="ECO:0000313" key="3">
    <source>
        <dbReference type="Proteomes" id="UP000214603"/>
    </source>
</evidence>
<comment type="caution">
    <text evidence="2">The sequence shown here is derived from an EMBL/GenBank/DDBJ whole genome shotgun (WGS) entry which is preliminary data.</text>
</comment>
<dbReference type="Proteomes" id="UP000214603">
    <property type="component" value="Unassembled WGS sequence"/>
</dbReference>
<feature type="region of interest" description="Disordered" evidence="1">
    <location>
        <begin position="1"/>
        <end position="37"/>
    </location>
</feature>
<dbReference type="InterPro" id="IPR036217">
    <property type="entry name" value="MethylDNA_cys_MeTrfase_DNAb"/>
</dbReference>